<dbReference type="CDD" id="cd03207">
    <property type="entry name" value="GST_C_8"/>
    <property type="match status" value="1"/>
</dbReference>
<dbReference type="Pfam" id="PF00043">
    <property type="entry name" value="GST_C"/>
    <property type="match status" value="1"/>
</dbReference>
<evidence type="ECO:0000256" key="1">
    <source>
        <dbReference type="RuleBase" id="RU003494"/>
    </source>
</evidence>
<name>A0A1N6R2N0_9GAMM</name>
<sequence length="207" mass="23117">MTKELILYTHPQSRGAIVQWMLEEIGQPYSVHVLDYSSTMKAPEYLALNPMGKVPALKHGDVVVTETAAICAYLADAFPQAELAPALEDRGEYYRWLFFAAGCGEPAMFDHAAGWIPETDELQSSLGYGTFEKTFDTLASWLADRSYVAGDRFTAADVYVGSLLRFGMDFNLIPRKPEFEAYVAPFLERPARQQADAKIQALMEEEA</sequence>
<feature type="domain" description="GST C-terminal" evidence="3">
    <location>
        <begin position="86"/>
        <end position="207"/>
    </location>
</feature>
<dbReference type="InterPro" id="IPR010987">
    <property type="entry name" value="Glutathione-S-Trfase_C-like"/>
</dbReference>
<dbReference type="InterPro" id="IPR004045">
    <property type="entry name" value="Glutathione_S-Trfase_N"/>
</dbReference>
<evidence type="ECO:0000313" key="4">
    <source>
        <dbReference type="EMBL" id="SIQ23145.1"/>
    </source>
</evidence>
<dbReference type="InterPro" id="IPR036282">
    <property type="entry name" value="Glutathione-S-Trfase_C_sf"/>
</dbReference>
<dbReference type="Pfam" id="PF02798">
    <property type="entry name" value="GST_N"/>
    <property type="match status" value="1"/>
</dbReference>
<evidence type="ECO:0000313" key="5">
    <source>
        <dbReference type="Proteomes" id="UP000186895"/>
    </source>
</evidence>
<dbReference type="SUPFAM" id="SSF52833">
    <property type="entry name" value="Thioredoxin-like"/>
    <property type="match status" value="1"/>
</dbReference>
<dbReference type="InterPro" id="IPR036249">
    <property type="entry name" value="Thioredoxin-like_sf"/>
</dbReference>
<dbReference type="Gene3D" id="3.40.30.10">
    <property type="entry name" value="Glutaredoxin"/>
    <property type="match status" value="1"/>
</dbReference>
<dbReference type="InterPro" id="IPR004046">
    <property type="entry name" value="GST_C"/>
</dbReference>
<dbReference type="SFLD" id="SFLDS00019">
    <property type="entry name" value="Glutathione_Transferase_(cytos"/>
    <property type="match status" value="1"/>
</dbReference>
<evidence type="ECO:0000259" key="3">
    <source>
        <dbReference type="PROSITE" id="PS50405"/>
    </source>
</evidence>
<accession>A0A1N6R2N0</accession>
<dbReference type="AlphaFoldDB" id="A0A1N6R2N0"/>
<dbReference type="PROSITE" id="PS50405">
    <property type="entry name" value="GST_CTER"/>
    <property type="match status" value="1"/>
</dbReference>
<proteinExistence type="inferred from homology"/>
<dbReference type="SUPFAM" id="SSF47616">
    <property type="entry name" value="GST C-terminal domain-like"/>
    <property type="match status" value="1"/>
</dbReference>
<dbReference type="SFLD" id="SFLDG01150">
    <property type="entry name" value="Main.1:_Beta-like"/>
    <property type="match status" value="1"/>
</dbReference>
<keyword evidence="5" id="KW-1185">Reference proteome</keyword>
<dbReference type="STRING" id="49186.SAMN05421647_10378"/>
<feature type="domain" description="GST N-terminal" evidence="2">
    <location>
        <begin position="2"/>
        <end position="82"/>
    </location>
</feature>
<evidence type="ECO:0000259" key="2">
    <source>
        <dbReference type="PROSITE" id="PS50404"/>
    </source>
</evidence>
<dbReference type="EMBL" id="FTMN01000003">
    <property type="protein sequence ID" value="SIQ23145.1"/>
    <property type="molecule type" value="Genomic_DNA"/>
</dbReference>
<comment type="similarity">
    <text evidence="1">Belongs to the GST superfamily.</text>
</comment>
<dbReference type="GO" id="GO:0016740">
    <property type="term" value="F:transferase activity"/>
    <property type="evidence" value="ECO:0007669"/>
    <property type="project" value="UniProtKB-KW"/>
</dbReference>
<dbReference type="PROSITE" id="PS50404">
    <property type="entry name" value="GST_NTER"/>
    <property type="match status" value="1"/>
</dbReference>
<dbReference type="PANTHER" id="PTHR44051">
    <property type="entry name" value="GLUTATHIONE S-TRANSFERASE-RELATED"/>
    <property type="match status" value="1"/>
</dbReference>
<organism evidence="4 5">
    <name type="scientific">Marinobacterium stanieri</name>
    <dbReference type="NCBI Taxonomy" id="49186"/>
    <lineage>
        <taxon>Bacteria</taxon>
        <taxon>Pseudomonadati</taxon>
        <taxon>Pseudomonadota</taxon>
        <taxon>Gammaproteobacteria</taxon>
        <taxon>Oceanospirillales</taxon>
        <taxon>Oceanospirillaceae</taxon>
        <taxon>Marinobacterium</taxon>
    </lineage>
</organism>
<keyword evidence="4" id="KW-0808">Transferase</keyword>
<dbReference type="eggNOG" id="COG0625">
    <property type="taxonomic scope" value="Bacteria"/>
</dbReference>
<dbReference type="Proteomes" id="UP000186895">
    <property type="component" value="Unassembled WGS sequence"/>
</dbReference>
<dbReference type="InterPro" id="IPR040079">
    <property type="entry name" value="Glutathione_S-Trfase"/>
</dbReference>
<dbReference type="CDD" id="cd03046">
    <property type="entry name" value="GST_N_GTT1_like"/>
    <property type="match status" value="1"/>
</dbReference>
<gene>
    <name evidence="4" type="ORF">SAMN05421647_10378</name>
</gene>
<dbReference type="Gene3D" id="1.20.1050.10">
    <property type="match status" value="1"/>
</dbReference>
<dbReference type="RefSeq" id="WP_076462236.1">
    <property type="nucleotide sequence ID" value="NZ_FTMN01000003.1"/>
</dbReference>
<reference evidence="4 5" key="1">
    <citation type="submission" date="2017-01" db="EMBL/GenBank/DDBJ databases">
        <authorList>
            <person name="Mah S.A."/>
            <person name="Swanson W.J."/>
            <person name="Moy G.W."/>
            <person name="Vacquier V.D."/>
        </authorList>
    </citation>
    <scope>NUCLEOTIDE SEQUENCE [LARGE SCALE GENOMIC DNA]</scope>
    <source>
        <strain evidence="4 5">DSM 7027</strain>
    </source>
</reference>
<protein>
    <submittedName>
        <fullName evidence="4">Glutathione S-transferase</fullName>
    </submittedName>
</protein>
<dbReference type="PANTHER" id="PTHR44051:SF21">
    <property type="entry name" value="GLUTATHIONE S-TRANSFERASE FAMILY PROTEIN"/>
    <property type="match status" value="1"/>
</dbReference>
<dbReference type="SFLD" id="SFLDG00358">
    <property type="entry name" value="Main_(cytGST)"/>
    <property type="match status" value="1"/>
</dbReference>